<reference evidence="2 3" key="1">
    <citation type="submission" date="2019-08" db="EMBL/GenBank/DDBJ databases">
        <title>Whole genome of Aphis craccivora.</title>
        <authorList>
            <person name="Voronova N.V."/>
            <person name="Shulinski R.S."/>
            <person name="Bandarenka Y.V."/>
            <person name="Zhorov D.G."/>
            <person name="Warner D."/>
        </authorList>
    </citation>
    <scope>NUCLEOTIDE SEQUENCE [LARGE SCALE GENOMIC DNA]</scope>
    <source>
        <strain evidence="2">180601</strain>
        <tissue evidence="2">Whole Body</tissue>
    </source>
</reference>
<proteinExistence type="predicted"/>
<keyword evidence="1" id="KW-0472">Membrane</keyword>
<dbReference type="EMBL" id="VUJU01007321">
    <property type="protein sequence ID" value="KAF0746106.1"/>
    <property type="molecule type" value="Genomic_DNA"/>
</dbReference>
<keyword evidence="3" id="KW-1185">Reference proteome</keyword>
<protein>
    <submittedName>
        <fullName evidence="2">Zinc finger BED domain-containing protein 1-like</fullName>
    </submittedName>
</protein>
<gene>
    <name evidence="2" type="ORF">FWK35_00023770</name>
</gene>
<keyword evidence="1" id="KW-1133">Transmembrane helix</keyword>
<evidence type="ECO:0000313" key="3">
    <source>
        <dbReference type="Proteomes" id="UP000478052"/>
    </source>
</evidence>
<name>A0A6G0XZB5_APHCR</name>
<comment type="caution">
    <text evidence="2">The sequence shown here is derived from an EMBL/GenBank/DDBJ whole genome shotgun (WGS) entry which is preliminary data.</text>
</comment>
<evidence type="ECO:0000313" key="2">
    <source>
        <dbReference type="EMBL" id="KAF0746106.1"/>
    </source>
</evidence>
<dbReference type="AlphaFoldDB" id="A0A6G0XZB5"/>
<sequence length="206" mass="24487">MCYGLNTVECKKFTYELAKNNDLKIPCTYLENNQSVGNQEISLRHPRRAVYQEPYLLIGIMSCNFLIMMALVYKTWTKQVLLQFNLQKKLLLKKWRRRVLVTVCCVINAYDYSLPPSFIFSQSYANRCPEWVFRKQIASFLDPRFKDLEHEVLSNHEAICSKVKELIYQNYNFGSNEITTAYQEQQNQHRVILTIYLELIMKKKMI</sequence>
<dbReference type="Proteomes" id="UP000478052">
    <property type="component" value="Unassembled WGS sequence"/>
</dbReference>
<accession>A0A6G0XZB5</accession>
<feature type="transmembrane region" description="Helical" evidence="1">
    <location>
        <begin position="55"/>
        <end position="76"/>
    </location>
</feature>
<organism evidence="2 3">
    <name type="scientific">Aphis craccivora</name>
    <name type="common">Cowpea aphid</name>
    <dbReference type="NCBI Taxonomy" id="307492"/>
    <lineage>
        <taxon>Eukaryota</taxon>
        <taxon>Metazoa</taxon>
        <taxon>Ecdysozoa</taxon>
        <taxon>Arthropoda</taxon>
        <taxon>Hexapoda</taxon>
        <taxon>Insecta</taxon>
        <taxon>Pterygota</taxon>
        <taxon>Neoptera</taxon>
        <taxon>Paraneoptera</taxon>
        <taxon>Hemiptera</taxon>
        <taxon>Sternorrhyncha</taxon>
        <taxon>Aphidomorpha</taxon>
        <taxon>Aphidoidea</taxon>
        <taxon>Aphididae</taxon>
        <taxon>Aphidini</taxon>
        <taxon>Aphis</taxon>
        <taxon>Aphis</taxon>
    </lineage>
</organism>
<evidence type="ECO:0000256" key="1">
    <source>
        <dbReference type="SAM" id="Phobius"/>
    </source>
</evidence>
<dbReference type="OrthoDB" id="10576835at2759"/>
<keyword evidence="1" id="KW-0812">Transmembrane</keyword>